<organism evidence="10 11">
    <name type="scientific">Coprobacter fastidiosus NSB1 = JCM 33896</name>
    <dbReference type="NCBI Taxonomy" id="1349822"/>
    <lineage>
        <taxon>Bacteria</taxon>
        <taxon>Pseudomonadati</taxon>
        <taxon>Bacteroidota</taxon>
        <taxon>Bacteroidia</taxon>
        <taxon>Bacteroidales</taxon>
        <taxon>Barnesiellaceae</taxon>
        <taxon>Coprobacter</taxon>
    </lineage>
</organism>
<dbReference type="CDD" id="cd06563">
    <property type="entry name" value="GH20_chitobiase-like"/>
    <property type="match status" value="1"/>
</dbReference>
<dbReference type="Proteomes" id="UP000269493">
    <property type="component" value="Unassembled WGS sequence"/>
</dbReference>
<dbReference type="InterPro" id="IPR025705">
    <property type="entry name" value="Beta_hexosaminidase_sua/sub"/>
</dbReference>
<dbReference type="InterPro" id="IPR017853">
    <property type="entry name" value="GH"/>
</dbReference>
<comment type="caution">
    <text evidence="10">The sequence shown here is derived from an EMBL/GenBank/DDBJ whole genome shotgun (WGS) entry which is preliminary data.</text>
</comment>
<dbReference type="Gene3D" id="3.30.379.10">
    <property type="entry name" value="Chitobiase/beta-hexosaminidase domain 2-like"/>
    <property type="match status" value="1"/>
</dbReference>
<dbReference type="PANTHER" id="PTHR22600">
    <property type="entry name" value="BETA-HEXOSAMINIDASE"/>
    <property type="match status" value="1"/>
</dbReference>
<dbReference type="Gene3D" id="3.20.20.80">
    <property type="entry name" value="Glycosidases"/>
    <property type="match status" value="1"/>
</dbReference>
<feature type="active site" description="Proton donor" evidence="6">
    <location>
        <position position="339"/>
    </location>
</feature>
<evidence type="ECO:0000256" key="3">
    <source>
        <dbReference type="ARBA" id="ARBA00012663"/>
    </source>
</evidence>
<dbReference type="GO" id="GO:0030203">
    <property type="term" value="P:glycosaminoglycan metabolic process"/>
    <property type="evidence" value="ECO:0007669"/>
    <property type="project" value="TreeGrafter"/>
</dbReference>
<dbReference type="AlphaFoldDB" id="A0A495WF20"/>
<dbReference type="InterPro" id="IPR015882">
    <property type="entry name" value="HEX_bac_N"/>
</dbReference>
<evidence type="ECO:0000256" key="2">
    <source>
        <dbReference type="ARBA" id="ARBA00006285"/>
    </source>
</evidence>
<proteinExistence type="inferred from homology"/>
<dbReference type="EC" id="3.2.1.52" evidence="3"/>
<evidence type="ECO:0000259" key="7">
    <source>
        <dbReference type="Pfam" id="PF00728"/>
    </source>
</evidence>
<evidence type="ECO:0000256" key="1">
    <source>
        <dbReference type="ARBA" id="ARBA00001231"/>
    </source>
</evidence>
<protein>
    <recommendedName>
        <fullName evidence="3">beta-N-acetylhexosaminidase</fullName>
        <ecNumber evidence="3">3.2.1.52</ecNumber>
    </recommendedName>
</protein>
<keyword evidence="4" id="KW-0378">Hydrolase</keyword>
<dbReference type="GO" id="GO:0016020">
    <property type="term" value="C:membrane"/>
    <property type="evidence" value="ECO:0007669"/>
    <property type="project" value="TreeGrafter"/>
</dbReference>
<dbReference type="InterPro" id="IPR029018">
    <property type="entry name" value="Hex-like_dom2"/>
</dbReference>
<evidence type="ECO:0000259" key="8">
    <source>
        <dbReference type="Pfam" id="PF02838"/>
    </source>
</evidence>
<comment type="catalytic activity">
    <reaction evidence="1">
        <text>Hydrolysis of terminal non-reducing N-acetyl-D-hexosamine residues in N-acetyl-beta-D-hexosaminides.</text>
        <dbReference type="EC" id="3.2.1.52"/>
    </reaction>
</comment>
<name>A0A495WF20_9BACT</name>
<evidence type="ECO:0000256" key="4">
    <source>
        <dbReference type="ARBA" id="ARBA00022801"/>
    </source>
</evidence>
<dbReference type="EMBL" id="RBXN01000002">
    <property type="protein sequence ID" value="RKT59794.1"/>
    <property type="molecule type" value="Genomic_DNA"/>
</dbReference>
<keyword evidence="5" id="KW-0326">Glycosidase</keyword>
<evidence type="ECO:0000313" key="10">
    <source>
        <dbReference type="EMBL" id="RKT59794.1"/>
    </source>
</evidence>
<feature type="domain" description="Glycoside hydrolase family 20 catalytic" evidence="7">
    <location>
        <begin position="166"/>
        <end position="508"/>
    </location>
</feature>
<comment type="similarity">
    <text evidence="2">Belongs to the glycosyl hydrolase 20 family.</text>
</comment>
<evidence type="ECO:0000256" key="6">
    <source>
        <dbReference type="PIRSR" id="PIRSR625705-1"/>
    </source>
</evidence>
<dbReference type="GO" id="GO:0005975">
    <property type="term" value="P:carbohydrate metabolic process"/>
    <property type="evidence" value="ECO:0007669"/>
    <property type="project" value="InterPro"/>
</dbReference>
<evidence type="ECO:0000313" key="11">
    <source>
        <dbReference type="Proteomes" id="UP000269493"/>
    </source>
</evidence>
<keyword evidence="11" id="KW-1185">Reference proteome</keyword>
<dbReference type="InterPro" id="IPR015883">
    <property type="entry name" value="Glyco_hydro_20_cat"/>
</dbReference>
<accession>A0A495WF20</accession>
<dbReference type="Gene3D" id="2.60.120.260">
    <property type="entry name" value="Galactose-binding domain-like"/>
    <property type="match status" value="1"/>
</dbReference>
<evidence type="ECO:0000256" key="5">
    <source>
        <dbReference type="ARBA" id="ARBA00023295"/>
    </source>
</evidence>
<evidence type="ECO:0000259" key="9">
    <source>
        <dbReference type="Pfam" id="PF13290"/>
    </source>
</evidence>
<feature type="domain" description="GH29D-like beta-sandwich" evidence="9">
    <location>
        <begin position="552"/>
        <end position="607"/>
    </location>
</feature>
<dbReference type="SUPFAM" id="SSF51445">
    <property type="entry name" value="(Trans)glycosidases"/>
    <property type="match status" value="1"/>
</dbReference>
<dbReference type="Pfam" id="PF13290">
    <property type="entry name" value="CHB_HEX_C_1"/>
    <property type="match status" value="1"/>
</dbReference>
<dbReference type="GO" id="GO:0004563">
    <property type="term" value="F:beta-N-acetylhexosaminidase activity"/>
    <property type="evidence" value="ECO:0007669"/>
    <property type="project" value="UniProtKB-EC"/>
</dbReference>
<dbReference type="InterPro" id="IPR059177">
    <property type="entry name" value="GH29D-like_dom"/>
</dbReference>
<reference evidence="10 11" key="1">
    <citation type="submission" date="2018-10" db="EMBL/GenBank/DDBJ databases">
        <title>Genomic Encyclopedia of Archaeal and Bacterial Type Strains, Phase II (KMG-II): from individual species to whole genera.</title>
        <authorList>
            <person name="Goeker M."/>
        </authorList>
    </citation>
    <scope>NUCLEOTIDE SEQUENCE [LARGE SCALE GENOMIC DNA]</scope>
    <source>
        <strain evidence="10 11">NSB1</strain>
    </source>
</reference>
<sequence>MQIEIFSGKNNSGMAKKLVLLFFLSLFLSLPLKGQRQEQITLQLIPYPQKLVFGEGTFFSKNPDVVFSGTSSEEEKILMNELRSLWSTIDRKKKVSGKDIIYIQKIRDGEESVSGSYNLEIYPEKIIISANNDEGLFYGVQTLNQIMVSCAGSALPCLKIEDYPRFPYRGMHLDVSRHFFDTEFIKKQLDVIASYKLNRFHWHLTDGAGWRIQIKEYPLLTEVAAWRLAPTWKEWWNGNRHYCRQDVPGAYGGFYTREDIKDVLEYARSKHITVIPEIEMPGHSEEVLAVYPDLSCSGKPYKNGELCIGNENTFKFLETVLDEVISLFPSKYIHIGGDEANKEAWKKCPKCQQRMKDEGLKSVDELQSYLVHRIEKYLNSKGRELLGWDEILDGGLSPNATVMSWRGEKGGIQAVRMGHDAIMTPGEYCYFDAYQDNPSGEPEAIGGYLPLKKVYSYNPVPDSLTLEESKRILGVQANLWVEYISTQKHVEYMLYPRLLALSEVAWSNLENKSWTRFRLAANRHVAWLWDKGINAHPIANGVVMSQIVDTLKREIRVSFECDRIPSEIRYTLDGSEPTLHSTLYSVPVSVKDSAEITVALFGEGKQLTRSQKYKVYYHKGIGAKVTYKLPYSDHYKAACEHTLTDGHTGGNSYGDGKWQGFSGDMDCIIDLGKITDIHTIEVNFMQQPGPWIWFPEWTEIWISDDGKEYSCLNRIDNPVGRDTEGMMIRNFGYNGYAKARYIRYKAHQIPKEGAYMFIDEINIR</sequence>
<dbReference type="SUPFAM" id="SSF55545">
    <property type="entry name" value="beta-N-acetylhexosaminidase-like domain"/>
    <property type="match status" value="1"/>
</dbReference>
<dbReference type="Pfam" id="PF00728">
    <property type="entry name" value="Glyco_hydro_20"/>
    <property type="match status" value="1"/>
</dbReference>
<dbReference type="PANTHER" id="PTHR22600:SF57">
    <property type="entry name" value="BETA-N-ACETYLHEXOSAMINIDASE"/>
    <property type="match status" value="1"/>
</dbReference>
<gene>
    <name evidence="10" type="ORF">BC742_0715</name>
</gene>
<feature type="domain" description="Beta-hexosaminidase bacterial type N-terminal" evidence="8">
    <location>
        <begin position="42"/>
        <end position="163"/>
    </location>
</feature>
<dbReference type="PRINTS" id="PR00738">
    <property type="entry name" value="GLHYDRLASE20"/>
</dbReference>
<dbReference type="Pfam" id="PF02838">
    <property type="entry name" value="Glyco_hydro_20b"/>
    <property type="match status" value="1"/>
</dbReference>